<dbReference type="GO" id="GO:0006289">
    <property type="term" value="P:nucleotide-excision repair"/>
    <property type="evidence" value="ECO:0007669"/>
    <property type="project" value="InterPro"/>
</dbReference>
<keyword evidence="17" id="KW-1185">Reference proteome</keyword>
<dbReference type="PANTHER" id="PTHR16171">
    <property type="entry name" value="DNA REPAIR PROTEIN COMPLEMENTING XP-G CELLS-RELATED"/>
    <property type="match status" value="1"/>
</dbReference>
<evidence type="ECO:0000256" key="13">
    <source>
        <dbReference type="SAM" id="MobiDB-lite"/>
    </source>
</evidence>
<dbReference type="InterPro" id="IPR006086">
    <property type="entry name" value="XPG-I_dom"/>
</dbReference>
<dbReference type="InterPro" id="IPR029060">
    <property type="entry name" value="PIN-like_dom_sf"/>
</dbReference>
<keyword evidence="7" id="KW-0227">DNA damage</keyword>
<keyword evidence="10" id="KW-0234">DNA repair</keyword>
<feature type="compositionally biased region" description="Basic residues" evidence="13">
    <location>
        <begin position="972"/>
        <end position="981"/>
    </location>
</feature>
<protein>
    <submittedName>
        <fullName evidence="16">DNA repair protein rad2</fullName>
    </submittedName>
</protein>
<feature type="domain" description="XPG-I" evidence="14">
    <location>
        <begin position="705"/>
        <end position="774"/>
    </location>
</feature>
<keyword evidence="8" id="KW-0378">Hydrolase</keyword>
<dbReference type="InterPro" id="IPR001044">
    <property type="entry name" value="XPG/Rad2_eukaryotes"/>
</dbReference>
<dbReference type="SUPFAM" id="SSF88723">
    <property type="entry name" value="PIN domain-like"/>
    <property type="match status" value="1"/>
</dbReference>
<dbReference type="Pfam" id="PF00867">
    <property type="entry name" value="XPG_I"/>
    <property type="match status" value="1"/>
</dbReference>
<feature type="compositionally biased region" description="Basic and acidic residues" evidence="13">
    <location>
        <begin position="1042"/>
        <end position="1051"/>
    </location>
</feature>
<evidence type="ECO:0000259" key="15">
    <source>
        <dbReference type="SMART" id="SM00485"/>
    </source>
</evidence>
<feature type="compositionally biased region" description="Polar residues" evidence="13">
    <location>
        <begin position="1027"/>
        <end position="1038"/>
    </location>
</feature>
<comment type="caution">
    <text evidence="16">The sequence shown here is derived from an EMBL/GenBank/DDBJ whole genome shotgun (WGS) entry which is preliminary data.</text>
</comment>
<comment type="similarity">
    <text evidence="12">Belongs to the XPG/RAD2 endonuclease family. GEN subfamily.</text>
</comment>
<evidence type="ECO:0000256" key="10">
    <source>
        <dbReference type="ARBA" id="ARBA00023204"/>
    </source>
</evidence>
<dbReference type="SUPFAM" id="SSF47807">
    <property type="entry name" value="5' to 3' exonuclease, C-terminal subdomain"/>
    <property type="match status" value="1"/>
</dbReference>
<organism evidence="16 17">
    <name type="scientific">Tieghemiomyces parasiticus</name>
    <dbReference type="NCBI Taxonomy" id="78921"/>
    <lineage>
        <taxon>Eukaryota</taxon>
        <taxon>Fungi</taxon>
        <taxon>Fungi incertae sedis</taxon>
        <taxon>Zoopagomycota</taxon>
        <taxon>Kickxellomycotina</taxon>
        <taxon>Dimargaritomycetes</taxon>
        <taxon>Dimargaritales</taxon>
        <taxon>Dimargaritaceae</taxon>
        <taxon>Tieghemiomyces</taxon>
    </lineage>
</organism>
<evidence type="ECO:0000256" key="3">
    <source>
        <dbReference type="ARBA" id="ARBA00005283"/>
    </source>
</evidence>
<dbReference type="InterPro" id="IPR019974">
    <property type="entry name" value="XPG_CS"/>
</dbReference>
<dbReference type="Gene3D" id="1.10.150.20">
    <property type="entry name" value="5' to 3' exonuclease, C-terminal subdomain"/>
    <property type="match status" value="1"/>
</dbReference>
<reference evidence="16" key="1">
    <citation type="submission" date="2022-07" db="EMBL/GenBank/DDBJ databases">
        <title>Phylogenomic reconstructions and comparative analyses of Kickxellomycotina fungi.</title>
        <authorList>
            <person name="Reynolds N.K."/>
            <person name="Stajich J.E."/>
            <person name="Barry K."/>
            <person name="Grigoriev I.V."/>
            <person name="Crous P."/>
            <person name="Smith M.E."/>
        </authorList>
    </citation>
    <scope>NUCLEOTIDE SEQUENCE</scope>
    <source>
        <strain evidence="16">RSA 861</strain>
    </source>
</reference>
<keyword evidence="11" id="KW-0539">Nucleus</keyword>
<dbReference type="Proteomes" id="UP001150569">
    <property type="component" value="Unassembled WGS sequence"/>
</dbReference>
<proteinExistence type="inferred from homology"/>
<dbReference type="FunFam" id="1.10.150.20:FF:000030">
    <property type="entry name" value="Flap endonuclease GEN-like 1"/>
    <property type="match status" value="1"/>
</dbReference>
<dbReference type="SMART" id="SM00485">
    <property type="entry name" value="XPGN"/>
    <property type="match status" value="1"/>
</dbReference>
<feature type="region of interest" description="Disordered" evidence="13">
    <location>
        <begin position="460"/>
        <end position="495"/>
    </location>
</feature>
<dbReference type="InterPro" id="IPR036279">
    <property type="entry name" value="5-3_exonuclease_C_sf"/>
</dbReference>
<keyword evidence="4" id="KW-0540">Nuclease</keyword>
<dbReference type="GO" id="GO:0003697">
    <property type="term" value="F:single-stranded DNA binding"/>
    <property type="evidence" value="ECO:0007669"/>
    <property type="project" value="InterPro"/>
</dbReference>
<comment type="similarity">
    <text evidence="3">Belongs to the XPG/RAD2 endonuclease family. XPG subfamily.</text>
</comment>
<dbReference type="PRINTS" id="PR00066">
    <property type="entry name" value="XRODRMPGMNTG"/>
</dbReference>
<dbReference type="CDD" id="cd09868">
    <property type="entry name" value="PIN_XPG_RAD2"/>
    <property type="match status" value="2"/>
</dbReference>
<comment type="cofactor">
    <cofactor evidence="1">
        <name>Mg(2+)</name>
        <dbReference type="ChEBI" id="CHEBI:18420"/>
    </cofactor>
</comment>
<evidence type="ECO:0000256" key="2">
    <source>
        <dbReference type="ARBA" id="ARBA00004123"/>
    </source>
</evidence>
<feature type="region of interest" description="Disordered" evidence="13">
    <location>
        <begin position="951"/>
        <end position="1084"/>
    </location>
</feature>
<dbReference type="InterPro" id="IPR006084">
    <property type="entry name" value="XPG/Rad2"/>
</dbReference>
<evidence type="ECO:0000256" key="8">
    <source>
        <dbReference type="ARBA" id="ARBA00022801"/>
    </source>
</evidence>
<feature type="compositionally biased region" description="Low complexity" evidence="13">
    <location>
        <begin position="633"/>
        <end position="665"/>
    </location>
</feature>
<dbReference type="GO" id="GO:0005634">
    <property type="term" value="C:nucleus"/>
    <property type="evidence" value="ECO:0007669"/>
    <property type="project" value="UniProtKB-SubCell"/>
</dbReference>
<gene>
    <name evidence="16" type="primary">RAD2_1</name>
    <name evidence="16" type="ORF">IWQ60_005397</name>
</gene>
<feature type="region of interest" description="Disordered" evidence="13">
    <location>
        <begin position="405"/>
        <end position="437"/>
    </location>
</feature>
<keyword evidence="9" id="KW-0460">Magnesium</keyword>
<dbReference type="AlphaFoldDB" id="A0A9W8DUN6"/>
<dbReference type="CDD" id="cd09904">
    <property type="entry name" value="H3TH_XPG"/>
    <property type="match status" value="1"/>
</dbReference>
<evidence type="ECO:0000313" key="16">
    <source>
        <dbReference type="EMBL" id="KAJ1924166.1"/>
    </source>
</evidence>
<evidence type="ECO:0000256" key="12">
    <source>
        <dbReference type="ARBA" id="ARBA00038112"/>
    </source>
</evidence>
<dbReference type="Pfam" id="PF00752">
    <property type="entry name" value="XPG_N"/>
    <property type="match status" value="1"/>
</dbReference>
<evidence type="ECO:0000256" key="11">
    <source>
        <dbReference type="ARBA" id="ARBA00023242"/>
    </source>
</evidence>
<dbReference type="SMART" id="SM00279">
    <property type="entry name" value="HhH2"/>
    <property type="match status" value="1"/>
</dbReference>
<name>A0A9W8DUN6_9FUNG</name>
<dbReference type="InterPro" id="IPR006085">
    <property type="entry name" value="XPG_DNA_repair_N"/>
</dbReference>
<feature type="compositionally biased region" description="Basic residues" evidence="13">
    <location>
        <begin position="1066"/>
        <end position="1084"/>
    </location>
</feature>
<evidence type="ECO:0000259" key="14">
    <source>
        <dbReference type="SMART" id="SM00484"/>
    </source>
</evidence>
<dbReference type="InterPro" id="IPR008918">
    <property type="entry name" value="HhH2"/>
</dbReference>
<evidence type="ECO:0000256" key="4">
    <source>
        <dbReference type="ARBA" id="ARBA00022722"/>
    </source>
</evidence>
<dbReference type="PROSITE" id="PS00842">
    <property type="entry name" value="XPG_2"/>
    <property type="match status" value="1"/>
</dbReference>
<dbReference type="SMART" id="SM00484">
    <property type="entry name" value="XPGI"/>
    <property type="match status" value="1"/>
</dbReference>
<dbReference type="Gene3D" id="3.40.50.1010">
    <property type="entry name" value="5'-nuclease"/>
    <property type="match status" value="2"/>
</dbReference>
<keyword evidence="6" id="KW-0255">Endonuclease</keyword>
<evidence type="ECO:0000256" key="5">
    <source>
        <dbReference type="ARBA" id="ARBA00022723"/>
    </source>
</evidence>
<dbReference type="PRINTS" id="PR00853">
    <property type="entry name" value="XPGRADSUPER"/>
</dbReference>
<dbReference type="PANTHER" id="PTHR16171:SF7">
    <property type="entry name" value="DNA REPAIR PROTEIN RAD2"/>
    <property type="match status" value="1"/>
</dbReference>
<evidence type="ECO:0000313" key="17">
    <source>
        <dbReference type="Proteomes" id="UP001150569"/>
    </source>
</evidence>
<dbReference type="PROSITE" id="PS00841">
    <property type="entry name" value="XPG_1"/>
    <property type="match status" value="1"/>
</dbReference>
<evidence type="ECO:0000256" key="9">
    <source>
        <dbReference type="ARBA" id="ARBA00022842"/>
    </source>
</evidence>
<dbReference type="GO" id="GO:0046872">
    <property type="term" value="F:metal ion binding"/>
    <property type="evidence" value="ECO:0007669"/>
    <property type="project" value="UniProtKB-KW"/>
</dbReference>
<evidence type="ECO:0000256" key="7">
    <source>
        <dbReference type="ARBA" id="ARBA00022763"/>
    </source>
</evidence>
<feature type="region of interest" description="Disordered" evidence="13">
    <location>
        <begin position="574"/>
        <end position="605"/>
    </location>
</feature>
<dbReference type="EMBL" id="JANBPT010000289">
    <property type="protein sequence ID" value="KAJ1924166.1"/>
    <property type="molecule type" value="Genomic_DNA"/>
</dbReference>
<feature type="domain" description="XPG N-terminal" evidence="15">
    <location>
        <begin position="1"/>
        <end position="98"/>
    </location>
</feature>
<dbReference type="OrthoDB" id="31113at2759"/>
<comment type="subcellular location">
    <subcellularLocation>
        <location evidence="2">Nucleus</location>
    </subcellularLocation>
</comment>
<evidence type="ECO:0000256" key="1">
    <source>
        <dbReference type="ARBA" id="ARBA00001946"/>
    </source>
</evidence>
<sequence length="1084" mass="118131">MGVKGLWPLLEPTARRATLDSLHGKRLAIDASIWLHQFIKAIKDSEGNVLPNAHLLGFLRRICKLLFHGIKPIFVFDGRTPDMKRHTVARREKQREQHRANAKRTAEKILSAQLRLHALNQTTGARTSPRGGGKASANSDAQILAAQIGLGRGTEAKRKRDTYDLDESGDADRVARRLAVSDTQRDDLRFALQSELASFVADHQDEVLDIDSDVFRALPLEMQHEIVLDMKNKSRQTSWDRFEELVRLAPTAFEFSQLQIKNLVKRNDLMQNYMKVSGMDRRSASLKPGRVSGERSREYILVRNDGAAGGWSMSTRAVEETADADAAQDIKPPPTITVVDSSDEDDFEDVDMTVRHPVPTTPAEPENLGTKQMAYISDSAGGDVVEIGDSDDDLAVISELTDWRRSPAQSLSSAQSSPGPVRPGSALGSYASTTPSPLRRANVAGFASSMTHDAFMRSTEIPTSLSSPPGPDPNTLSSTRRRGADEVSDGKAPAAATVLRAKTEEDDDPLTILHGIYDGIRQRDRSPESPIRLQEAIPEGSVSKAAPPVLKPVPEVTTEVNWHALLRQSVLRPAAPTSASPGADNPSPSDMAPPVPTPMEWDETMGSSAPTLAATLDAVDSDPVATEPPAPVPTEVSPPTSESVPTTPSSQHQPFSAQARQQASRRMARNLATELTTLRRDQNHQARMASVLDSEMVADTQILLRLFGLPFVTAPTEAEAECAQLVHQGLADGIATDDSDVFLFGGTRVYRHMFNQQRYVELYNLDDLAAELVLDRDRLIDLAYLLGSDYTEGIPGVGLVTALEILGEFTNLTELRQWWDRATDPLATAANPLDSEGNRAIRDRLRKLAFKTQLPPEFPDPRVREAYKHPAVSEDPTTFQWAYPDLDALRDYLAPKLSWSRAKLDDVLVPVTRRMFQTSTTRTGAAVTPAATNTSLLDFFNPLPAALTTATSVSGGGPAGRSPGHADGSSHKSGRIRKIIAKWKAEADRRGPSIQEDQPRPATVPDEVPDDSLPAPRDISARASTAAALNSDYSTPSDSSDEERLRVELPKLPRRANPAAGGSGRGRGRSRRGRGKVRGRGSAK</sequence>
<feature type="region of interest" description="Disordered" evidence="13">
    <location>
        <begin position="621"/>
        <end position="666"/>
    </location>
</feature>
<feature type="compositionally biased region" description="Low complexity" evidence="13">
    <location>
        <begin position="406"/>
        <end position="418"/>
    </location>
</feature>
<keyword evidence="5" id="KW-0479">Metal-binding</keyword>
<dbReference type="GO" id="GO:0048256">
    <property type="term" value="F:flap endonuclease activity"/>
    <property type="evidence" value="ECO:0007669"/>
    <property type="project" value="UniProtKB-ARBA"/>
</dbReference>
<accession>A0A9W8DUN6</accession>
<evidence type="ECO:0000256" key="6">
    <source>
        <dbReference type="ARBA" id="ARBA00022759"/>
    </source>
</evidence>